<accession>A0A369Q5R1</accession>
<dbReference type="RefSeq" id="WP_115375851.1">
    <property type="nucleotide sequence ID" value="NZ_QASA01000002.1"/>
</dbReference>
<protein>
    <submittedName>
        <fullName evidence="1">Uncharacterized protein</fullName>
    </submittedName>
</protein>
<dbReference type="EMBL" id="QASA01000002">
    <property type="protein sequence ID" value="RDC58845.1"/>
    <property type="molecule type" value="Genomic_DNA"/>
</dbReference>
<dbReference type="AlphaFoldDB" id="A0A369Q5R1"/>
<dbReference type="OrthoDB" id="9766459at2"/>
<dbReference type="Gene3D" id="3.30.450.20">
    <property type="entry name" value="PAS domain"/>
    <property type="match status" value="1"/>
</dbReference>
<comment type="caution">
    <text evidence="1">The sequence shown here is derived from an EMBL/GenBank/DDBJ whole genome shotgun (WGS) entry which is preliminary data.</text>
</comment>
<name>A0A369Q5R1_9BACT</name>
<sequence>MPASIATLVGLEHRYNFFNDSYQALSGNRTNLGRTVAEVFPEVVEQGFIALLDQVYATVFLFEERKRRPSFMTKQRVNPSYFTSILSTNP</sequence>
<reference evidence="1 2" key="1">
    <citation type="submission" date="2018-04" db="EMBL/GenBank/DDBJ databases">
        <title>Adhaeribacter sp. HMF7616 genome sequencing and assembly.</title>
        <authorList>
            <person name="Kang H."/>
            <person name="Kang J."/>
            <person name="Cha I."/>
            <person name="Kim H."/>
            <person name="Joh K."/>
        </authorList>
    </citation>
    <scope>NUCLEOTIDE SEQUENCE [LARGE SCALE GENOMIC DNA]</scope>
    <source>
        <strain evidence="1 2">HMF7616</strain>
    </source>
</reference>
<keyword evidence="2" id="KW-1185">Reference proteome</keyword>
<evidence type="ECO:0000313" key="1">
    <source>
        <dbReference type="EMBL" id="RDC58845.1"/>
    </source>
</evidence>
<gene>
    <name evidence="1" type="ORF">AHMF7616_05279</name>
</gene>
<dbReference type="Proteomes" id="UP000253919">
    <property type="component" value="Unassembled WGS sequence"/>
</dbReference>
<evidence type="ECO:0000313" key="2">
    <source>
        <dbReference type="Proteomes" id="UP000253919"/>
    </source>
</evidence>
<proteinExistence type="predicted"/>
<organism evidence="1 2">
    <name type="scientific">Adhaeribacter pallidiroseus</name>
    <dbReference type="NCBI Taxonomy" id="2072847"/>
    <lineage>
        <taxon>Bacteria</taxon>
        <taxon>Pseudomonadati</taxon>
        <taxon>Bacteroidota</taxon>
        <taxon>Cytophagia</taxon>
        <taxon>Cytophagales</taxon>
        <taxon>Hymenobacteraceae</taxon>
        <taxon>Adhaeribacter</taxon>
    </lineage>
</organism>